<sequence length="137" mass="16011">MCLSGEELLAIGVLPMLVKEVEARKTFYHHQPEHPILHQSSWKRYKWVSKNEITFVGKVILLVDHGGVIFVRRVVESSHRSPFCVWALGEELPRKRQDNLTYLVERVCAAVNPDNVLNLYKDKEKKKNSRECWGKKR</sequence>
<protein>
    <submittedName>
        <fullName evidence="1">Uncharacterized protein</fullName>
    </submittedName>
</protein>
<evidence type="ECO:0000313" key="1">
    <source>
        <dbReference type="EMBL" id="KAK7409977.1"/>
    </source>
</evidence>
<dbReference type="Proteomes" id="UP001386955">
    <property type="component" value="Unassembled WGS sequence"/>
</dbReference>
<gene>
    <name evidence="1" type="ORF">VNO78_00429</name>
</gene>
<proteinExistence type="predicted"/>
<reference evidence="1 2" key="1">
    <citation type="submission" date="2024-01" db="EMBL/GenBank/DDBJ databases">
        <title>The genomes of 5 underutilized Papilionoideae crops provide insights into root nodulation and disease resistanc.</title>
        <authorList>
            <person name="Jiang F."/>
        </authorList>
    </citation>
    <scope>NUCLEOTIDE SEQUENCE [LARGE SCALE GENOMIC DNA]</scope>
    <source>
        <strain evidence="1">DUOXIRENSHENG_FW03</strain>
        <tissue evidence="1">Leaves</tissue>
    </source>
</reference>
<keyword evidence="2" id="KW-1185">Reference proteome</keyword>
<name>A0AAN9SX19_PSOTE</name>
<accession>A0AAN9SX19</accession>
<organism evidence="1 2">
    <name type="scientific">Psophocarpus tetragonolobus</name>
    <name type="common">Winged bean</name>
    <name type="synonym">Dolichos tetragonolobus</name>
    <dbReference type="NCBI Taxonomy" id="3891"/>
    <lineage>
        <taxon>Eukaryota</taxon>
        <taxon>Viridiplantae</taxon>
        <taxon>Streptophyta</taxon>
        <taxon>Embryophyta</taxon>
        <taxon>Tracheophyta</taxon>
        <taxon>Spermatophyta</taxon>
        <taxon>Magnoliopsida</taxon>
        <taxon>eudicotyledons</taxon>
        <taxon>Gunneridae</taxon>
        <taxon>Pentapetalae</taxon>
        <taxon>rosids</taxon>
        <taxon>fabids</taxon>
        <taxon>Fabales</taxon>
        <taxon>Fabaceae</taxon>
        <taxon>Papilionoideae</taxon>
        <taxon>50 kb inversion clade</taxon>
        <taxon>NPAAA clade</taxon>
        <taxon>indigoferoid/millettioid clade</taxon>
        <taxon>Phaseoleae</taxon>
        <taxon>Psophocarpus</taxon>
    </lineage>
</organism>
<evidence type="ECO:0000313" key="2">
    <source>
        <dbReference type="Proteomes" id="UP001386955"/>
    </source>
</evidence>
<comment type="caution">
    <text evidence="1">The sequence shown here is derived from an EMBL/GenBank/DDBJ whole genome shotgun (WGS) entry which is preliminary data.</text>
</comment>
<dbReference type="EMBL" id="JAYMYS010000001">
    <property type="protein sequence ID" value="KAK7409977.1"/>
    <property type="molecule type" value="Genomic_DNA"/>
</dbReference>
<dbReference type="AlphaFoldDB" id="A0AAN9SX19"/>